<evidence type="ECO:0000313" key="3">
    <source>
        <dbReference type="Proteomes" id="UP000029585"/>
    </source>
</evidence>
<evidence type="ECO:0000256" key="1">
    <source>
        <dbReference type="SAM" id="MobiDB-lite"/>
    </source>
</evidence>
<organism evidence="2 3">
    <name type="scientific">Flavonifractor plautii 1_3_50AFAA</name>
    <dbReference type="NCBI Taxonomy" id="742738"/>
    <lineage>
        <taxon>Bacteria</taxon>
        <taxon>Bacillati</taxon>
        <taxon>Bacillota</taxon>
        <taxon>Clostridia</taxon>
        <taxon>Eubacteriales</taxon>
        <taxon>Oscillospiraceae</taxon>
        <taxon>Flavonifractor</taxon>
    </lineage>
</organism>
<dbReference type="HOGENOM" id="CLU_2383347_0_0_9"/>
<feature type="compositionally biased region" description="Basic and acidic residues" evidence="1">
    <location>
        <begin position="65"/>
        <end position="84"/>
    </location>
</feature>
<keyword evidence="3" id="KW-1185">Reference proteome</keyword>
<comment type="caution">
    <text evidence="2">The sequence shown here is derived from an EMBL/GenBank/DDBJ whole genome shotgun (WGS) entry which is preliminary data.</text>
</comment>
<dbReference type="Proteomes" id="UP000029585">
    <property type="component" value="Unassembled WGS sequence"/>
</dbReference>
<proteinExistence type="predicted"/>
<dbReference type="PATRIC" id="fig|742738.3.peg.3129"/>
<sequence>MNGKRMCQSYEIIDSRRVGDTEVVLGYSPTEVSPYVTWKCYAYDNFQGYNYGRYFGDEQAARKNMKQRVDELREELPPGHPDWKPRRHRKDPGMER</sequence>
<accession>A0A096B5E2</accession>
<dbReference type="AlphaFoldDB" id="A0A096B5E2"/>
<reference evidence="2 3" key="1">
    <citation type="submission" date="2011-08" db="EMBL/GenBank/DDBJ databases">
        <title>The Genome Sequence of Clostridium orbiscindens 1_3_50AFAA.</title>
        <authorList>
            <consortium name="The Broad Institute Genome Sequencing Platform"/>
            <person name="Earl A."/>
            <person name="Ward D."/>
            <person name="Feldgarden M."/>
            <person name="Gevers D."/>
            <person name="Daigneault M."/>
            <person name="Strauss J."/>
            <person name="Allen-Vercoe E."/>
            <person name="Young S.K."/>
            <person name="Zeng Q."/>
            <person name="Gargeya S."/>
            <person name="Fitzgerald M."/>
            <person name="Haas B."/>
            <person name="Abouelleil A."/>
            <person name="Alvarado L."/>
            <person name="Arachchi H.M."/>
            <person name="Berlin A."/>
            <person name="Brown A."/>
            <person name="Chapman S.B."/>
            <person name="Chen Z."/>
            <person name="Dunbar C."/>
            <person name="Freedman E."/>
            <person name="Gearin G."/>
            <person name="Gellesch M."/>
            <person name="Goldberg J."/>
            <person name="Griggs A."/>
            <person name="Gujja S."/>
            <person name="Heiman D."/>
            <person name="Howarth C."/>
            <person name="Larson L."/>
            <person name="Lui A."/>
            <person name="MacDonald P.J.P."/>
            <person name="Montmayeur A."/>
            <person name="Murphy C."/>
            <person name="Neiman D."/>
            <person name="Pearson M."/>
            <person name="Priest M."/>
            <person name="Roberts A."/>
            <person name="Saif S."/>
            <person name="Shea T."/>
            <person name="Shenoy N."/>
            <person name="Sisk P."/>
            <person name="Stolte C."/>
            <person name="Sykes S."/>
            <person name="Wortman J."/>
            <person name="Nusbaum C."/>
            <person name="Birren B."/>
        </authorList>
    </citation>
    <scope>NUCLEOTIDE SEQUENCE [LARGE SCALE GENOMIC DNA]</scope>
    <source>
        <strain evidence="2 3">1_3_50AFAA</strain>
    </source>
</reference>
<evidence type="ECO:0000313" key="2">
    <source>
        <dbReference type="EMBL" id="KGF54250.1"/>
    </source>
</evidence>
<gene>
    <name evidence="2" type="ORF">HMPREF9460_03044</name>
</gene>
<name>A0A096B5E2_FLAPL</name>
<feature type="region of interest" description="Disordered" evidence="1">
    <location>
        <begin position="65"/>
        <end position="96"/>
    </location>
</feature>
<dbReference type="eggNOG" id="ENOG5032MSU">
    <property type="taxonomic scope" value="Bacteria"/>
</dbReference>
<protein>
    <submittedName>
        <fullName evidence="2">Uncharacterized protein</fullName>
    </submittedName>
</protein>
<dbReference type="RefSeq" id="WP_009261180.1">
    <property type="nucleotide sequence ID" value="NZ_KN174164.1"/>
</dbReference>
<dbReference type="EMBL" id="ADLO01000092">
    <property type="protein sequence ID" value="KGF54250.1"/>
    <property type="molecule type" value="Genomic_DNA"/>
</dbReference>